<feature type="disulfide bond" evidence="8">
    <location>
        <begin position="257"/>
        <end position="294"/>
    </location>
</feature>
<name>A0AAW0PNY3_9GOBI</name>
<evidence type="ECO:0000256" key="1">
    <source>
        <dbReference type="ARBA" id="ARBA00004530"/>
    </source>
</evidence>
<dbReference type="PRINTS" id="PR00336">
    <property type="entry name" value="LYSASSOCTDMP"/>
</dbReference>
<evidence type="ECO:0000313" key="14">
    <source>
        <dbReference type="EMBL" id="KAK7922154.1"/>
    </source>
</evidence>
<dbReference type="GO" id="GO:0061740">
    <property type="term" value="P:protein targeting to lysosome involved in chaperone-mediated autophagy"/>
    <property type="evidence" value="ECO:0007669"/>
    <property type="project" value="TreeGrafter"/>
</dbReference>
<dbReference type="AlphaFoldDB" id="A0AAW0PNY3"/>
<dbReference type="GO" id="GO:0005765">
    <property type="term" value="C:lysosomal membrane"/>
    <property type="evidence" value="ECO:0007669"/>
    <property type="project" value="UniProtKB-SubCell"/>
</dbReference>
<keyword evidence="3 11" id="KW-0732">Signal</keyword>
<feature type="signal peptide" evidence="11">
    <location>
        <begin position="1"/>
        <end position="18"/>
    </location>
</feature>
<dbReference type="GO" id="GO:0000421">
    <property type="term" value="C:autophagosome membrane"/>
    <property type="evidence" value="ECO:0007669"/>
    <property type="project" value="TreeGrafter"/>
</dbReference>
<accession>A0AAW0PNY3</accession>
<dbReference type="GO" id="GO:0097352">
    <property type="term" value="P:autophagosome maturation"/>
    <property type="evidence" value="ECO:0007669"/>
    <property type="project" value="TreeGrafter"/>
</dbReference>
<evidence type="ECO:0000313" key="15">
    <source>
        <dbReference type="Proteomes" id="UP001460270"/>
    </source>
</evidence>
<feature type="domain" description="Lysosome-associated membrane glycoprotein 2-like transmembrane" evidence="13">
    <location>
        <begin position="303"/>
        <end position="334"/>
    </location>
</feature>
<dbReference type="Gene3D" id="2.40.160.110">
    <property type="match status" value="1"/>
</dbReference>
<dbReference type="Pfam" id="PF01299">
    <property type="entry name" value="Lamp2-like_luminal"/>
    <property type="match status" value="1"/>
</dbReference>
<evidence type="ECO:0000259" key="13">
    <source>
        <dbReference type="Pfam" id="PF21222"/>
    </source>
</evidence>
<dbReference type="GO" id="GO:0009267">
    <property type="term" value="P:cellular response to starvation"/>
    <property type="evidence" value="ECO:0007669"/>
    <property type="project" value="TreeGrafter"/>
</dbReference>
<keyword evidence="15" id="KW-1185">Reference proteome</keyword>
<sequence>MSLYAAFVLFLAIGLADPSSLNYDPDIDGITTTAQLSTTATEASTTITEAPTTTTKATTTESPSTTTKGTTTTQEPTTTTTKATTTTQAPTTTTKAPTTTQAPTTITTTTVDTTTSSPNTTSSAPNTTTPTAPTTTTPAPTLPSPTTHQYQVKTKDNSSCLIVKFGLRFAYQKDKYEEMNFEFTNGTNVTGSCGVNVSELLIQAETLTLKLTFLNDTKKFSLHALNATGKTSSGVAFTESNSNLTYWQASLGSSYMCNKEQNYTITKQLTIFTFELQVQPFGVKKDTFSTAEDCMPDGESFIVPIAVGVALLVLILIVLVAYFIGRKRNMASGYESF</sequence>
<protein>
    <recommendedName>
        <fullName evidence="16">Lysosome-associated membrane glycoprotein 2</fullName>
    </recommendedName>
</protein>
<dbReference type="InterPro" id="IPR002000">
    <property type="entry name" value="Lysosome-assoc_membr_glycop"/>
</dbReference>
<evidence type="ECO:0000256" key="10">
    <source>
        <dbReference type="SAM" id="Phobius"/>
    </source>
</evidence>
<evidence type="ECO:0000256" key="3">
    <source>
        <dbReference type="ARBA" id="ARBA00022729"/>
    </source>
</evidence>
<evidence type="ECO:0008006" key="16">
    <source>
        <dbReference type="Google" id="ProtNLM"/>
    </source>
</evidence>
<keyword evidence="4" id="KW-0967">Endosome</keyword>
<dbReference type="GO" id="GO:0031902">
    <property type="term" value="C:late endosome membrane"/>
    <property type="evidence" value="ECO:0007669"/>
    <property type="project" value="TreeGrafter"/>
</dbReference>
<evidence type="ECO:0000256" key="5">
    <source>
        <dbReference type="ARBA" id="ARBA00022989"/>
    </source>
</evidence>
<keyword evidence="8" id="KW-0458">Lysosome</keyword>
<organism evidence="14 15">
    <name type="scientific">Mugilogobius chulae</name>
    <name type="common">yellowstripe goby</name>
    <dbReference type="NCBI Taxonomy" id="88201"/>
    <lineage>
        <taxon>Eukaryota</taxon>
        <taxon>Metazoa</taxon>
        <taxon>Chordata</taxon>
        <taxon>Craniata</taxon>
        <taxon>Vertebrata</taxon>
        <taxon>Euteleostomi</taxon>
        <taxon>Actinopterygii</taxon>
        <taxon>Neopterygii</taxon>
        <taxon>Teleostei</taxon>
        <taxon>Neoteleostei</taxon>
        <taxon>Acanthomorphata</taxon>
        <taxon>Gobiaria</taxon>
        <taxon>Gobiiformes</taxon>
        <taxon>Gobioidei</taxon>
        <taxon>Gobiidae</taxon>
        <taxon>Gobionellinae</taxon>
        <taxon>Mugilogobius</taxon>
    </lineage>
</organism>
<feature type="chain" id="PRO_5043418435" description="Lysosome-associated membrane glycoprotein 2" evidence="11">
    <location>
        <begin position="19"/>
        <end position="337"/>
    </location>
</feature>
<feature type="transmembrane region" description="Helical" evidence="10">
    <location>
        <begin position="301"/>
        <end position="324"/>
    </location>
</feature>
<dbReference type="Pfam" id="PF21222">
    <property type="entry name" value="Lamp2_2nd"/>
    <property type="match status" value="1"/>
</dbReference>
<keyword evidence="6 8" id="KW-0472">Membrane</keyword>
<evidence type="ECO:0000256" key="6">
    <source>
        <dbReference type="ARBA" id="ARBA00023136"/>
    </source>
</evidence>
<evidence type="ECO:0000256" key="8">
    <source>
        <dbReference type="PROSITE-ProRule" id="PRU00740"/>
    </source>
</evidence>
<evidence type="ECO:0000256" key="7">
    <source>
        <dbReference type="ARBA" id="ARBA00023180"/>
    </source>
</evidence>
<keyword evidence="5 10" id="KW-1133">Transmembrane helix</keyword>
<comment type="caution">
    <text evidence="8">Lacks conserved residue(s) required for the propagation of feature annotation.</text>
</comment>
<dbReference type="EMBL" id="JBBPFD010000006">
    <property type="protein sequence ID" value="KAK7922154.1"/>
    <property type="molecule type" value="Genomic_DNA"/>
</dbReference>
<keyword evidence="7" id="KW-0325">Glycoprotein</keyword>
<comment type="similarity">
    <text evidence="8">Belongs to the LAMP family.</text>
</comment>
<reference evidence="15" key="1">
    <citation type="submission" date="2024-04" db="EMBL/GenBank/DDBJ databases">
        <title>Salinicola lusitanus LLJ914,a marine bacterium isolated from the Okinawa Trough.</title>
        <authorList>
            <person name="Li J."/>
        </authorList>
    </citation>
    <scope>NUCLEOTIDE SEQUENCE [LARGE SCALE GENOMIC DNA]</scope>
</reference>
<gene>
    <name evidence="14" type="ORF">WMY93_009056</name>
</gene>
<evidence type="ECO:0000256" key="4">
    <source>
        <dbReference type="ARBA" id="ARBA00022753"/>
    </source>
</evidence>
<keyword evidence="8" id="KW-1015">Disulfide bond</keyword>
<comment type="subcellular location">
    <subcellularLocation>
        <location evidence="1">Endosome membrane</location>
        <topology evidence="1">Single-pass type I membrane protein</topology>
    </subcellularLocation>
    <subcellularLocation>
        <location evidence="8">Lysosome membrane</location>
        <topology evidence="8">Single-pass type I membrane protein</topology>
    </subcellularLocation>
</comment>
<dbReference type="InterPro" id="IPR048528">
    <property type="entry name" value="Lamp2-like_luminal"/>
</dbReference>
<keyword evidence="2 8" id="KW-0812">Transmembrane</keyword>
<evidence type="ECO:0000256" key="2">
    <source>
        <dbReference type="ARBA" id="ARBA00022692"/>
    </source>
</evidence>
<comment type="caution">
    <text evidence="14">The sequence shown here is derived from an EMBL/GenBank/DDBJ whole genome shotgun (WGS) entry which is preliminary data.</text>
</comment>
<dbReference type="PROSITE" id="PS51407">
    <property type="entry name" value="LAMP_3"/>
    <property type="match status" value="1"/>
</dbReference>
<feature type="domain" description="Lysosome-associated membrane glycoprotein 2-like luminal" evidence="12">
    <location>
        <begin position="145"/>
        <end position="284"/>
    </location>
</feature>
<dbReference type="GO" id="GO:0005886">
    <property type="term" value="C:plasma membrane"/>
    <property type="evidence" value="ECO:0007669"/>
    <property type="project" value="TreeGrafter"/>
</dbReference>
<feature type="compositionally biased region" description="Low complexity" evidence="9">
    <location>
        <begin position="37"/>
        <end position="147"/>
    </location>
</feature>
<evidence type="ECO:0000259" key="12">
    <source>
        <dbReference type="Pfam" id="PF01299"/>
    </source>
</evidence>
<evidence type="ECO:0000256" key="9">
    <source>
        <dbReference type="SAM" id="MobiDB-lite"/>
    </source>
</evidence>
<dbReference type="InterPro" id="IPR048524">
    <property type="entry name" value="Lamp2-like_TM"/>
</dbReference>
<feature type="region of interest" description="Disordered" evidence="9">
    <location>
        <begin position="37"/>
        <end position="153"/>
    </location>
</feature>
<dbReference type="PANTHER" id="PTHR11506:SF6">
    <property type="entry name" value="LYSOSOME-ASSOCIATED MEMBRANE GLYCOPROTEIN 2"/>
    <property type="match status" value="1"/>
</dbReference>
<dbReference type="Proteomes" id="UP001460270">
    <property type="component" value="Unassembled WGS sequence"/>
</dbReference>
<evidence type="ECO:0000256" key="11">
    <source>
        <dbReference type="SAM" id="SignalP"/>
    </source>
</evidence>
<dbReference type="PANTHER" id="PTHR11506">
    <property type="entry name" value="LYSOSOME-ASSOCIATED MEMBRANE GLYCOPROTEIN"/>
    <property type="match status" value="1"/>
</dbReference>
<proteinExistence type="inferred from homology"/>